<accession>A0A1F8BXE3</accession>
<proteinExistence type="predicted"/>
<gene>
    <name evidence="4" type="ORF">A2975_05565</name>
</gene>
<feature type="transmembrane region" description="Helical" evidence="1">
    <location>
        <begin position="570"/>
        <end position="592"/>
    </location>
</feature>
<name>A0A1F8BXE3_9BACT</name>
<evidence type="ECO:0000313" key="4">
    <source>
        <dbReference type="EMBL" id="OGM68737.1"/>
    </source>
</evidence>
<comment type="caution">
    <text evidence="4">The sequence shown here is derived from an EMBL/GenBank/DDBJ whole genome shotgun (WGS) entry which is preliminary data.</text>
</comment>
<dbReference type="SUPFAM" id="SSF54001">
    <property type="entry name" value="Cysteine proteinases"/>
    <property type="match status" value="1"/>
</dbReference>
<dbReference type="AlphaFoldDB" id="A0A1F8BXE3"/>
<dbReference type="Gene3D" id="3.10.620.30">
    <property type="match status" value="1"/>
</dbReference>
<dbReference type="EMBL" id="MGHL01000019">
    <property type="protein sequence ID" value="OGM68737.1"/>
    <property type="molecule type" value="Genomic_DNA"/>
</dbReference>
<feature type="chain" id="PRO_5009535071" description="Transglutaminase-like domain-containing protein" evidence="2">
    <location>
        <begin position="22"/>
        <end position="601"/>
    </location>
</feature>
<feature type="signal peptide" evidence="2">
    <location>
        <begin position="1"/>
        <end position="21"/>
    </location>
</feature>
<evidence type="ECO:0000256" key="1">
    <source>
        <dbReference type="SAM" id="Phobius"/>
    </source>
</evidence>
<dbReference type="STRING" id="1802525.A2975_05565"/>
<reference evidence="4 5" key="1">
    <citation type="journal article" date="2016" name="Nat. Commun.">
        <title>Thousands of microbial genomes shed light on interconnected biogeochemical processes in an aquifer system.</title>
        <authorList>
            <person name="Anantharaman K."/>
            <person name="Brown C.T."/>
            <person name="Hug L.A."/>
            <person name="Sharon I."/>
            <person name="Castelle C.J."/>
            <person name="Probst A.J."/>
            <person name="Thomas B.C."/>
            <person name="Singh A."/>
            <person name="Wilkins M.J."/>
            <person name="Karaoz U."/>
            <person name="Brodie E.L."/>
            <person name="Williams K.H."/>
            <person name="Hubbard S.S."/>
            <person name="Banfield J.F."/>
        </authorList>
    </citation>
    <scope>NUCLEOTIDE SEQUENCE [LARGE SCALE GENOMIC DNA]</scope>
</reference>
<evidence type="ECO:0000256" key="2">
    <source>
        <dbReference type="SAM" id="SignalP"/>
    </source>
</evidence>
<dbReference type="Proteomes" id="UP000178429">
    <property type="component" value="Unassembled WGS sequence"/>
</dbReference>
<dbReference type="InterPro" id="IPR002931">
    <property type="entry name" value="Transglutaminase-like"/>
</dbReference>
<dbReference type="InterPro" id="IPR038765">
    <property type="entry name" value="Papain-like_cys_pep_sf"/>
</dbReference>
<feature type="domain" description="Transglutaminase-like" evidence="3">
    <location>
        <begin position="345"/>
        <end position="416"/>
    </location>
</feature>
<protein>
    <recommendedName>
        <fullName evidence="3">Transglutaminase-like domain-containing protein</fullName>
    </recommendedName>
</protein>
<organism evidence="4 5">
    <name type="scientific">Candidatus Woesebacteria bacterium RIFCSPLOWO2_01_FULL_44_14</name>
    <dbReference type="NCBI Taxonomy" id="1802525"/>
    <lineage>
        <taxon>Bacteria</taxon>
        <taxon>Candidatus Woeseibacteriota</taxon>
    </lineage>
</organism>
<evidence type="ECO:0000313" key="5">
    <source>
        <dbReference type="Proteomes" id="UP000178429"/>
    </source>
</evidence>
<dbReference type="PANTHER" id="PTHR33490">
    <property type="entry name" value="BLR5614 PROTEIN-RELATED"/>
    <property type="match status" value="1"/>
</dbReference>
<sequence length="601" mass="66744">MKKIFLLILSLFFLFPANVSAESEFLTKAEVVYDVGEDGVTTVTNNITLTNVFSNLYATSYAMQVEGLEPTSVKAVEAGQVLPVTIEKDGEKTVIRVEFERDVVGKGKQRNFTISFTERSLAVKTGEVWETAVPKLGAQDSFDSYTLILQVPKSFGQAAFISPQPITSSEKDNKYRYVFDKDSASAHGVTAAFGRFQVFEFNLVYHLENPLTKTAVVGIAIPPDTAFQKVNYKTLDPAPEVVQVDQDGNWIATYKLTSRQRLDVRATGAVQIFATERQFPKPNSVSLQQNLLATDVWQTTDPRIINLAKQLITPKQIYDYVVATLIYDYDRVRPNINRLGAIDALANPGSAICMEFTDLFVALARAAGIPAREVNGYAYTENRQLQPLSLVADVLHAWPEYWDDVRGVWVPIDPTWGSTTGGVDFFTKLDLRHFAFVMHGINPDKPFPPGSYKLGANPQKDVYVAFGSLPSQRKSIPKIEIEVQKALPFMATSAKIIVKNDGPVALYDLNVLILFDTKIETEKTIAILPVYGKQEYQVSIPFSILGVNTPQNIKVVVGGNSLTAPSSKNWVILMSLATIFLIIGLTIGFIYWRVKIHENNS</sequence>
<dbReference type="Pfam" id="PF01841">
    <property type="entry name" value="Transglut_core"/>
    <property type="match status" value="1"/>
</dbReference>
<dbReference type="SMART" id="SM00460">
    <property type="entry name" value="TGc"/>
    <property type="match status" value="1"/>
</dbReference>
<keyword evidence="1" id="KW-1133">Transmembrane helix</keyword>
<keyword evidence="1" id="KW-0812">Transmembrane</keyword>
<keyword evidence="1" id="KW-0472">Membrane</keyword>
<keyword evidence="2" id="KW-0732">Signal</keyword>
<evidence type="ECO:0000259" key="3">
    <source>
        <dbReference type="SMART" id="SM00460"/>
    </source>
</evidence>